<evidence type="ECO:0000313" key="2">
    <source>
        <dbReference type="EMBL" id="MDP9829471.1"/>
    </source>
</evidence>
<feature type="transmembrane region" description="Helical" evidence="1">
    <location>
        <begin position="53"/>
        <end position="71"/>
    </location>
</feature>
<keyword evidence="3" id="KW-1185">Reference proteome</keyword>
<feature type="transmembrane region" description="Helical" evidence="1">
    <location>
        <begin position="7"/>
        <end position="33"/>
    </location>
</feature>
<feature type="transmembrane region" description="Helical" evidence="1">
    <location>
        <begin position="113"/>
        <end position="132"/>
    </location>
</feature>
<evidence type="ECO:0000256" key="1">
    <source>
        <dbReference type="SAM" id="Phobius"/>
    </source>
</evidence>
<dbReference type="RefSeq" id="WP_307247681.1">
    <property type="nucleotide sequence ID" value="NZ_JAUSQZ010000001.1"/>
</dbReference>
<sequence length="134" mass="13859">MPQRLALGWIVQGVAGVLGLGGLLLGAGLVLGGKERFGGPSFNTARALPGEQDTWGGALVVLGLIVLWATFGKAHYRTLSATLFAEGVWFMFFALSLAQAAMQIPTAAATGPFAYGMLAGSCIVLAVGLRRLPQ</sequence>
<keyword evidence="1" id="KW-0812">Transmembrane</keyword>
<feature type="transmembrane region" description="Helical" evidence="1">
    <location>
        <begin position="83"/>
        <end position="101"/>
    </location>
</feature>
<keyword evidence="1" id="KW-1133">Transmembrane helix</keyword>
<dbReference type="EMBL" id="JAUSQZ010000001">
    <property type="protein sequence ID" value="MDP9829471.1"/>
    <property type="molecule type" value="Genomic_DNA"/>
</dbReference>
<proteinExistence type="predicted"/>
<comment type="caution">
    <text evidence="2">The sequence shown here is derived from an EMBL/GenBank/DDBJ whole genome shotgun (WGS) entry which is preliminary data.</text>
</comment>
<protein>
    <submittedName>
        <fullName evidence="2">Uncharacterized protein</fullName>
    </submittedName>
</protein>
<name>A0ABT9PA94_9ACTN</name>
<keyword evidence="1" id="KW-0472">Membrane</keyword>
<reference evidence="2 3" key="1">
    <citation type="submission" date="2023-07" db="EMBL/GenBank/DDBJ databases">
        <title>Sequencing the genomes of 1000 actinobacteria strains.</title>
        <authorList>
            <person name="Klenk H.-P."/>
        </authorList>
    </citation>
    <scope>NUCLEOTIDE SEQUENCE [LARGE SCALE GENOMIC DNA]</scope>
    <source>
        <strain evidence="2 3">DSM 44388</strain>
    </source>
</reference>
<gene>
    <name evidence="2" type="ORF">J2S57_005220</name>
</gene>
<organism evidence="2 3">
    <name type="scientific">Kineosporia succinea</name>
    <dbReference type="NCBI Taxonomy" id="84632"/>
    <lineage>
        <taxon>Bacteria</taxon>
        <taxon>Bacillati</taxon>
        <taxon>Actinomycetota</taxon>
        <taxon>Actinomycetes</taxon>
        <taxon>Kineosporiales</taxon>
        <taxon>Kineosporiaceae</taxon>
        <taxon>Kineosporia</taxon>
    </lineage>
</organism>
<dbReference type="Proteomes" id="UP001235712">
    <property type="component" value="Unassembled WGS sequence"/>
</dbReference>
<accession>A0ABT9PA94</accession>
<evidence type="ECO:0000313" key="3">
    <source>
        <dbReference type="Proteomes" id="UP001235712"/>
    </source>
</evidence>